<evidence type="ECO:0000256" key="10">
    <source>
        <dbReference type="ARBA" id="ARBA00023098"/>
    </source>
</evidence>
<keyword evidence="11" id="KW-0594">Phospholipid biosynthesis</keyword>
<dbReference type="NCBIfam" id="NF009604">
    <property type="entry name" value="PRK13057.1"/>
    <property type="match status" value="1"/>
</dbReference>
<keyword evidence="7 15" id="KW-0418">Kinase</keyword>
<keyword evidence="4" id="KW-0808">Transferase</keyword>
<proteinExistence type="inferred from homology"/>
<dbReference type="InterPro" id="IPR050187">
    <property type="entry name" value="Lipid_Phosphate_FormReg"/>
</dbReference>
<evidence type="ECO:0000256" key="11">
    <source>
        <dbReference type="ARBA" id="ARBA00023209"/>
    </source>
</evidence>
<gene>
    <name evidence="15" type="ORF">HCG48_17550</name>
</gene>
<keyword evidence="8" id="KW-0067">ATP-binding</keyword>
<dbReference type="NCBIfam" id="TIGR00147">
    <property type="entry name" value="YegS/Rv2252/BmrU family lipid kinase"/>
    <property type="match status" value="1"/>
</dbReference>
<evidence type="ECO:0000256" key="12">
    <source>
        <dbReference type="ARBA" id="ARBA00023264"/>
    </source>
</evidence>
<evidence type="ECO:0000256" key="6">
    <source>
        <dbReference type="ARBA" id="ARBA00022741"/>
    </source>
</evidence>
<dbReference type="GO" id="GO:0046872">
    <property type="term" value="F:metal ion binding"/>
    <property type="evidence" value="ECO:0007669"/>
    <property type="project" value="UniProtKB-KW"/>
</dbReference>
<dbReference type="Gene3D" id="3.40.50.10330">
    <property type="entry name" value="Probable inorganic polyphosphate/atp-NAD kinase, domain 1"/>
    <property type="match status" value="1"/>
</dbReference>
<evidence type="ECO:0000313" key="16">
    <source>
        <dbReference type="Proteomes" id="UP000500857"/>
    </source>
</evidence>
<evidence type="ECO:0000256" key="2">
    <source>
        <dbReference type="ARBA" id="ARBA00005983"/>
    </source>
</evidence>
<evidence type="ECO:0000256" key="3">
    <source>
        <dbReference type="ARBA" id="ARBA00022516"/>
    </source>
</evidence>
<evidence type="ECO:0000256" key="4">
    <source>
        <dbReference type="ARBA" id="ARBA00022679"/>
    </source>
</evidence>
<dbReference type="InterPro" id="IPR045540">
    <property type="entry name" value="YegS/DAGK_C"/>
</dbReference>
<evidence type="ECO:0000259" key="14">
    <source>
        <dbReference type="PROSITE" id="PS50146"/>
    </source>
</evidence>
<comment type="cofactor">
    <cofactor evidence="1">
        <name>Mg(2+)</name>
        <dbReference type="ChEBI" id="CHEBI:18420"/>
    </cofactor>
</comment>
<keyword evidence="12" id="KW-1208">Phospholipid metabolism</keyword>
<evidence type="ECO:0000256" key="13">
    <source>
        <dbReference type="SAM" id="MobiDB-lite"/>
    </source>
</evidence>
<dbReference type="GO" id="GO:0005524">
    <property type="term" value="F:ATP binding"/>
    <property type="evidence" value="ECO:0007669"/>
    <property type="project" value="UniProtKB-KW"/>
</dbReference>
<dbReference type="GO" id="GO:0005886">
    <property type="term" value="C:plasma membrane"/>
    <property type="evidence" value="ECO:0007669"/>
    <property type="project" value="TreeGrafter"/>
</dbReference>
<keyword evidence="5" id="KW-0479">Metal-binding</keyword>
<keyword evidence="9" id="KW-0460">Magnesium</keyword>
<dbReference type="KEGG" id="oxy:HCG48_17550"/>
<evidence type="ECO:0000256" key="1">
    <source>
        <dbReference type="ARBA" id="ARBA00001946"/>
    </source>
</evidence>
<protein>
    <submittedName>
        <fullName evidence="15">Lipid kinase</fullName>
    </submittedName>
</protein>
<keyword evidence="3" id="KW-0444">Lipid biosynthesis</keyword>
<dbReference type="GO" id="GO:0008654">
    <property type="term" value="P:phospholipid biosynthetic process"/>
    <property type="evidence" value="ECO:0007669"/>
    <property type="project" value="UniProtKB-KW"/>
</dbReference>
<dbReference type="Proteomes" id="UP000500857">
    <property type="component" value="Chromosome"/>
</dbReference>
<dbReference type="PANTHER" id="PTHR12358:SF106">
    <property type="entry name" value="LIPID KINASE YEGS"/>
    <property type="match status" value="1"/>
</dbReference>
<dbReference type="SUPFAM" id="SSF111331">
    <property type="entry name" value="NAD kinase/diacylglycerol kinase-like"/>
    <property type="match status" value="1"/>
</dbReference>
<organism evidence="15 16">
    <name type="scientific">Oxynema aestuarii AP17</name>
    <dbReference type="NCBI Taxonomy" id="2064643"/>
    <lineage>
        <taxon>Bacteria</taxon>
        <taxon>Bacillati</taxon>
        <taxon>Cyanobacteriota</taxon>
        <taxon>Cyanophyceae</taxon>
        <taxon>Oscillatoriophycideae</taxon>
        <taxon>Oscillatoriales</taxon>
        <taxon>Oscillatoriaceae</taxon>
        <taxon>Oxynema</taxon>
        <taxon>Oxynema aestuarii</taxon>
    </lineage>
</organism>
<reference evidence="15 16" key="1">
    <citation type="submission" date="2020-04" db="EMBL/GenBank/DDBJ databases">
        <authorList>
            <person name="Basu S."/>
            <person name="Maruthanayagam V."/>
            <person name="Chakraborty S."/>
            <person name="Pramanik A."/>
            <person name="Mukherjee J."/>
            <person name="Brink B."/>
        </authorList>
    </citation>
    <scope>NUCLEOTIDE SEQUENCE [LARGE SCALE GENOMIC DNA]</scope>
    <source>
        <strain evidence="15 16">AP17</strain>
    </source>
</reference>
<dbReference type="RefSeq" id="WP_168570301.1">
    <property type="nucleotide sequence ID" value="NZ_CP051167.1"/>
</dbReference>
<dbReference type="PROSITE" id="PS50146">
    <property type="entry name" value="DAGK"/>
    <property type="match status" value="1"/>
</dbReference>
<evidence type="ECO:0000256" key="5">
    <source>
        <dbReference type="ARBA" id="ARBA00022723"/>
    </source>
</evidence>
<keyword evidence="16" id="KW-1185">Reference proteome</keyword>
<dbReference type="PANTHER" id="PTHR12358">
    <property type="entry name" value="SPHINGOSINE KINASE"/>
    <property type="match status" value="1"/>
</dbReference>
<dbReference type="InterPro" id="IPR016064">
    <property type="entry name" value="NAD/diacylglycerol_kinase_sf"/>
</dbReference>
<dbReference type="Gene3D" id="2.60.200.40">
    <property type="match status" value="1"/>
</dbReference>
<feature type="domain" description="DAGKc" evidence="14">
    <location>
        <begin position="24"/>
        <end position="152"/>
    </location>
</feature>
<dbReference type="Pfam" id="PF19279">
    <property type="entry name" value="YegS_C"/>
    <property type="match status" value="1"/>
</dbReference>
<evidence type="ECO:0000256" key="9">
    <source>
        <dbReference type="ARBA" id="ARBA00022842"/>
    </source>
</evidence>
<dbReference type="SMART" id="SM00046">
    <property type="entry name" value="DAGKc"/>
    <property type="match status" value="1"/>
</dbReference>
<evidence type="ECO:0000256" key="8">
    <source>
        <dbReference type="ARBA" id="ARBA00022840"/>
    </source>
</evidence>
<comment type="similarity">
    <text evidence="2">Belongs to the diacylglycerol/lipid kinase family.</text>
</comment>
<keyword evidence="10" id="KW-0443">Lipid metabolism</keyword>
<dbReference type="EMBL" id="CP051167">
    <property type="protein sequence ID" value="QIZ72151.1"/>
    <property type="molecule type" value="Genomic_DNA"/>
</dbReference>
<sequence length="316" mass="35554">MNVFNSFGRSPRESQGAKFERDRQPPKRALVLSNRHARQGKSQAVERAIAHLTAFGLEIVRECPEDPRDLPDVIRKYRNCVDLVVIGGGDGTLNAAVEGLVEVQLPLGILPLGTANDLARTLKIPNAIEAACETIARGRVRYIDLGWVNGKYFFNVASLGLSVEITQKLTKEAKSRWGVLAYAATAFKVLWKARPFRAQIIANGQCIRVKTIQIAVGNGRYYGGGMTVIHDATIDDRRLDLYSLEVKHWWEIIYLFPALWQGRHHRMRGVRTLEGQDIRIETRKYCEINTDGELTTQTPAHFRVIPQILPVLVPYS</sequence>
<dbReference type="GO" id="GO:0016301">
    <property type="term" value="F:kinase activity"/>
    <property type="evidence" value="ECO:0007669"/>
    <property type="project" value="UniProtKB-KW"/>
</dbReference>
<evidence type="ECO:0000313" key="15">
    <source>
        <dbReference type="EMBL" id="QIZ72151.1"/>
    </source>
</evidence>
<dbReference type="InterPro" id="IPR001206">
    <property type="entry name" value="Diacylglycerol_kinase_cat_dom"/>
</dbReference>
<dbReference type="InterPro" id="IPR005218">
    <property type="entry name" value="Diacylglycerol/lipid_kinase"/>
</dbReference>
<name>A0A6H1TZZ1_9CYAN</name>
<dbReference type="Pfam" id="PF00781">
    <property type="entry name" value="DAGK_cat"/>
    <property type="match status" value="1"/>
</dbReference>
<keyword evidence="6" id="KW-0547">Nucleotide-binding</keyword>
<feature type="region of interest" description="Disordered" evidence="13">
    <location>
        <begin position="1"/>
        <end position="25"/>
    </location>
</feature>
<accession>A0A6H1TZZ1</accession>
<dbReference type="AlphaFoldDB" id="A0A6H1TZZ1"/>
<dbReference type="InterPro" id="IPR017438">
    <property type="entry name" value="ATP-NAD_kinase_N"/>
</dbReference>
<evidence type="ECO:0000256" key="7">
    <source>
        <dbReference type="ARBA" id="ARBA00022777"/>
    </source>
</evidence>